<feature type="active site" description="O-(3'-phospho-DNA)-tyrosine intermediate" evidence="11">
    <location>
        <position position="297"/>
    </location>
</feature>
<organism evidence="14 15">
    <name type="scientific">Denitratimonas tolerans</name>
    <dbReference type="NCBI Taxonomy" id="1338420"/>
    <lineage>
        <taxon>Bacteria</taxon>
        <taxon>Pseudomonadati</taxon>
        <taxon>Pseudomonadota</taxon>
        <taxon>Gammaproteobacteria</taxon>
        <taxon>Lysobacterales</taxon>
        <taxon>Lysobacteraceae</taxon>
        <taxon>Denitratimonas</taxon>
    </lineage>
</organism>
<dbReference type="Gene3D" id="1.10.150.130">
    <property type="match status" value="1"/>
</dbReference>
<dbReference type="InterPro" id="IPR044068">
    <property type="entry name" value="CB"/>
</dbReference>
<dbReference type="InterPro" id="IPR002104">
    <property type="entry name" value="Integrase_catalytic"/>
</dbReference>
<keyword evidence="5 11" id="KW-0132">Cell division</keyword>
<evidence type="ECO:0000256" key="2">
    <source>
        <dbReference type="ARBA" id="ARBA00010450"/>
    </source>
</evidence>
<gene>
    <name evidence="11 14" type="primary">xerD</name>
    <name evidence="14" type="ORF">WB794_00225</name>
</gene>
<dbReference type="InterPro" id="IPR023009">
    <property type="entry name" value="Tyrosine_recombinase_XerC/XerD"/>
</dbReference>
<dbReference type="PROSITE" id="PS51900">
    <property type="entry name" value="CB"/>
    <property type="match status" value="1"/>
</dbReference>
<dbReference type="PANTHER" id="PTHR30349:SF90">
    <property type="entry name" value="TYROSINE RECOMBINASE XERD"/>
    <property type="match status" value="1"/>
</dbReference>
<evidence type="ECO:0000256" key="11">
    <source>
        <dbReference type="HAMAP-Rule" id="MF_01807"/>
    </source>
</evidence>
<evidence type="ECO:0000256" key="7">
    <source>
        <dbReference type="ARBA" id="ARBA00022908"/>
    </source>
</evidence>
<keyword evidence="7 11" id="KW-0229">DNA integration</keyword>
<comment type="caution">
    <text evidence="14">The sequence shown here is derived from an EMBL/GenBank/DDBJ whole genome shotgun (WGS) entry which is preliminary data.</text>
</comment>
<dbReference type="AlphaFoldDB" id="A0AAW9R2C0"/>
<evidence type="ECO:0000256" key="6">
    <source>
        <dbReference type="ARBA" id="ARBA00022829"/>
    </source>
</evidence>
<keyword evidence="9 11" id="KW-0233">DNA recombination</keyword>
<reference evidence="14 15" key="1">
    <citation type="journal article" date="2016" name="Antonie Van Leeuwenhoek">
        <title>Denitratimonas tolerans gen. nov., sp. nov., a denitrifying bacterium isolated from a bioreactor for tannery wastewater treatment.</title>
        <authorList>
            <person name="Han S.I."/>
            <person name="Kim J.O."/>
            <person name="Lee Y.R."/>
            <person name="Ekpeghere K.I."/>
            <person name="Koh S.C."/>
            <person name="Whang K.S."/>
        </authorList>
    </citation>
    <scope>NUCLEOTIDE SEQUENCE [LARGE SCALE GENOMIC DNA]</scope>
    <source>
        <strain evidence="14 15">KACC 17565</strain>
    </source>
</reference>
<keyword evidence="10 11" id="KW-0131">Cell cycle</keyword>
<dbReference type="InterPro" id="IPR011932">
    <property type="entry name" value="Recomb_XerD"/>
</dbReference>
<dbReference type="Gene3D" id="1.10.443.10">
    <property type="entry name" value="Intergrase catalytic core"/>
    <property type="match status" value="1"/>
</dbReference>
<feature type="domain" description="Core-binding (CB)" evidence="13">
    <location>
        <begin position="21"/>
        <end position="105"/>
    </location>
</feature>
<name>A0AAW9R2C0_9GAMM</name>
<evidence type="ECO:0000256" key="5">
    <source>
        <dbReference type="ARBA" id="ARBA00022618"/>
    </source>
</evidence>
<feature type="active site" evidence="11">
    <location>
        <position position="262"/>
    </location>
</feature>
<keyword evidence="15" id="KW-1185">Reference proteome</keyword>
<comment type="similarity">
    <text evidence="2 11">Belongs to the 'phage' integrase family. XerD subfamily.</text>
</comment>
<dbReference type="Proteomes" id="UP001364472">
    <property type="component" value="Unassembled WGS sequence"/>
</dbReference>
<dbReference type="NCBIfam" id="NF001399">
    <property type="entry name" value="PRK00283.1"/>
    <property type="match status" value="1"/>
</dbReference>
<dbReference type="PANTHER" id="PTHR30349">
    <property type="entry name" value="PHAGE INTEGRASE-RELATED"/>
    <property type="match status" value="1"/>
</dbReference>
<dbReference type="InterPro" id="IPR050090">
    <property type="entry name" value="Tyrosine_recombinase_XerCD"/>
</dbReference>
<evidence type="ECO:0000256" key="1">
    <source>
        <dbReference type="ARBA" id="ARBA00004496"/>
    </source>
</evidence>
<dbReference type="HAMAP" id="MF_01808">
    <property type="entry name" value="Recomb_XerC_XerD"/>
    <property type="match status" value="1"/>
</dbReference>
<dbReference type="GO" id="GO:0006313">
    <property type="term" value="P:DNA transposition"/>
    <property type="evidence" value="ECO:0007669"/>
    <property type="project" value="UniProtKB-UniRule"/>
</dbReference>
<evidence type="ECO:0000313" key="15">
    <source>
        <dbReference type="Proteomes" id="UP001364472"/>
    </source>
</evidence>
<dbReference type="NCBIfam" id="TIGR02225">
    <property type="entry name" value="recomb_XerD"/>
    <property type="match status" value="1"/>
</dbReference>
<evidence type="ECO:0000259" key="12">
    <source>
        <dbReference type="PROSITE" id="PS51898"/>
    </source>
</evidence>
<dbReference type="InterPro" id="IPR011010">
    <property type="entry name" value="DNA_brk_join_enz"/>
</dbReference>
<evidence type="ECO:0000256" key="9">
    <source>
        <dbReference type="ARBA" id="ARBA00023172"/>
    </source>
</evidence>
<keyword evidence="8 11" id="KW-0238">DNA-binding</keyword>
<comment type="subcellular location">
    <subcellularLocation>
        <location evidence="1 11">Cytoplasm</location>
    </subcellularLocation>
</comment>
<dbReference type="Pfam" id="PF00589">
    <property type="entry name" value="Phage_integrase"/>
    <property type="match status" value="1"/>
</dbReference>
<dbReference type="HAMAP" id="MF_01807">
    <property type="entry name" value="Recomb_XerD"/>
    <property type="match status" value="1"/>
</dbReference>
<comment type="subunit">
    <text evidence="11">Forms a cyclic heterotetrameric complex composed of two molecules of XerC and two molecules of XerD.</text>
</comment>
<dbReference type="SUPFAM" id="SSF56349">
    <property type="entry name" value="DNA breaking-rejoining enzymes"/>
    <property type="match status" value="1"/>
</dbReference>
<evidence type="ECO:0000256" key="3">
    <source>
        <dbReference type="ARBA" id="ARBA00015810"/>
    </source>
</evidence>
<feature type="domain" description="Tyr recombinase" evidence="12">
    <location>
        <begin position="126"/>
        <end position="310"/>
    </location>
</feature>
<sequence>MSSEAITRRRLRARAMPPVPEAARGQIDAFIDHLWAERGISAQTQASYRRDLEGLARWLGDAVRLDALDRARLFDYLAWRTDAGYDPRSNARLMSSLRAFYARQVRLGTMAEDPTALVQRPKARRKLPRTLAESEVEALLAAPDAESPLGLRDRAMLELMYGAGLRVSELTGLRLAEVNLRQGALRVTGKGGKDRVLPIGEEAAHWLDRYLARSRPLLAGGRVREPLFLTRRGTAVSRQLFWRGLKRIALAAGIDAARVTPHGLRHAFATHLLNHGADLRSLQMLLGHASLSTTQIYTAVAKERLQQLHARHHPRG</sequence>
<dbReference type="GO" id="GO:0003677">
    <property type="term" value="F:DNA binding"/>
    <property type="evidence" value="ECO:0007669"/>
    <property type="project" value="UniProtKB-UniRule"/>
</dbReference>
<evidence type="ECO:0000256" key="4">
    <source>
        <dbReference type="ARBA" id="ARBA00022490"/>
    </source>
</evidence>
<dbReference type="GO" id="GO:0009037">
    <property type="term" value="F:tyrosine-based site-specific recombinase activity"/>
    <property type="evidence" value="ECO:0007669"/>
    <property type="project" value="UniProtKB-UniRule"/>
</dbReference>
<evidence type="ECO:0000256" key="8">
    <source>
        <dbReference type="ARBA" id="ARBA00023125"/>
    </source>
</evidence>
<dbReference type="GO" id="GO:0051301">
    <property type="term" value="P:cell division"/>
    <property type="evidence" value="ECO:0007669"/>
    <property type="project" value="UniProtKB-KW"/>
</dbReference>
<keyword evidence="4 11" id="KW-0963">Cytoplasm</keyword>
<dbReference type="Pfam" id="PF02899">
    <property type="entry name" value="Phage_int_SAM_1"/>
    <property type="match status" value="1"/>
</dbReference>
<comment type="function">
    <text evidence="11">Site-specific tyrosine recombinase, which acts by catalyzing the cutting and rejoining of the recombining DNA molecules. The XerC-XerD complex is essential to convert dimers of the bacterial chromosome into monomers to permit their segregation at cell division. It also contributes to the segregational stability of plasmids.</text>
</comment>
<dbReference type="GO" id="GO:0007059">
    <property type="term" value="P:chromosome segregation"/>
    <property type="evidence" value="ECO:0007669"/>
    <property type="project" value="UniProtKB-UniRule"/>
</dbReference>
<dbReference type="RefSeq" id="WP_337333829.1">
    <property type="nucleotide sequence ID" value="NZ_JBBDHC010000001.1"/>
</dbReference>
<evidence type="ECO:0000256" key="10">
    <source>
        <dbReference type="ARBA" id="ARBA00023306"/>
    </source>
</evidence>
<dbReference type="EMBL" id="JBBDHC010000001">
    <property type="protein sequence ID" value="MEJ1248109.1"/>
    <property type="molecule type" value="Genomic_DNA"/>
</dbReference>
<feature type="active site" evidence="11">
    <location>
        <position position="288"/>
    </location>
</feature>
<dbReference type="GO" id="GO:0005737">
    <property type="term" value="C:cytoplasm"/>
    <property type="evidence" value="ECO:0007669"/>
    <property type="project" value="UniProtKB-SubCell"/>
</dbReference>
<keyword evidence="6 11" id="KW-0159">Chromosome partition</keyword>
<feature type="active site" evidence="11">
    <location>
        <position position="190"/>
    </location>
</feature>
<feature type="active site" evidence="11">
    <location>
        <position position="166"/>
    </location>
</feature>
<dbReference type="PROSITE" id="PS51898">
    <property type="entry name" value="TYR_RECOMBINASE"/>
    <property type="match status" value="1"/>
</dbReference>
<proteinExistence type="inferred from homology"/>
<dbReference type="InterPro" id="IPR013762">
    <property type="entry name" value="Integrase-like_cat_sf"/>
</dbReference>
<dbReference type="InterPro" id="IPR010998">
    <property type="entry name" value="Integrase_recombinase_N"/>
</dbReference>
<protein>
    <recommendedName>
        <fullName evidence="3 11">Tyrosine recombinase XerD</fullName>
    </recommendedName>
</protein>
<feature type="active site" evidence="11">
    <location>
        <position position="265"/>
    </location>
</feature>
<evidence type="ECO:0000313" key="14">
    <source>
        <dbReference type="EMBL" id="MEJ1248109.1"/>
    </source>
</evidence>
<dbReference type="InterPro" id="IPR004107">
    <property type="entry name" value="Integrase_SAM-like_N"/>
</dbReference>
<dbReference type="CDD" id="cd00798">
    <property type="entry name" value="INT_XerDC_C"/>
    <property type="match status" value="1"/>
</dbReference>
<evidence type="ECO:0000259" key="13">
    <source>
        <dbReference type="PROSITE" id="PS51900"/>
    </source>
</evidence>
<accession>A0AAW9R2C0</accession>